<evidence type="ECO:0000313" key="19">
    <source>
        <dbReference type="Proteomes" id="UP001320513"/>
    </source>
</evidence>
<gene>
    <name evidence="18" type="ORF">AUC61_02935</name>
</gene>
<evidence type="ECO:0000259" key="17">
    <source>
        <dbReference type="Pfam" id="PF22456"/>
    </source>
</evidence>
<evidence type="ECO:0000256" key="13">
    <source>
        <dbReference type="RuleBase" id="RU004447"/>
    </source>
</evidence>
<dbReference type="PANTHER" id="PTHR43690:SF18">
    <property type="entry name" value="INSULIN-DEGRADING ENZYME-RELATED"/>
    <property type="match status" value="1"/>
</dbReference>
<dbReference type="InterPro" id="IPR007863">
    <property type="entry name" value="Peptidase_M16_C"/>
</dbReference>
<evidence type="ECO:0000256" key="1">
    <source>
        <dbReference type="ARBA" id="ARBA00001947"/>
    </source>
</evidence>
<dbReference type="Pfam" id="PF00675">
    <property type="entry name" value="Peptidase_M16"/>
    <property type="match status" value="1"/>
</dbReference>
<keyword evidence="10" id="KW-0482">Metalloprotease</keyword>
<evidence type="ECO:0000256" key="9">
    <source>
        <dbReference type="ARBA" id="ARBA00022905"/>
    </source>
</evidence>
<dbReference type="InterPro" id="IPR054734">
    <property type="entry name" value="PqqF-like_C_4"/>
</dbReference>
<dbReference type="PANTHER" id="PTHR43690">
    <property type="entry name" value="NARDILYSIN"/>
    <property type="match status" value="1"/>
</dbReference>
<keyword evidence="19" id="KW-1185">Reference proteome</keyword>
<evidence type="ECO:0000256" key="11">
    <source>
        <dbReference type="ARBA" id="ARBA00024932"/>
    </source>
</evidence>
<feature type="domain" description="Coenzyme PQQ synthesis protein F-like C-terminal lobe" evidence="17">
    <location>
        <begin position="607"/>
        <end position="703"/>
    </location>
</feature>
<keyword evidence="5" id="KW-0645">Protease</keyword>
<dbReference type="InterPro" id="IPR011249">
    <property type="entry name" value="Metalloenz_LuxS/M16"/>
</dbReference>
<feature type="domain" description="Peptidase M16 C-terminal" evidence="15">
    <location>
        <begin position="180"/>
        <end position="238"/>
    </location>
</feature>
<comment type="pathway">
    <text evidence="2">Cofactor biosynthesis; pyrroloquinoline quinone biosynthesis.</text>
</comment>
<dbReference type="Pfam" id="PF22455">
    <property type="entry name" value="PqqF_C_3"/>
    <property type="match status" value="1"/>
</dbReference>
<evidence type="ECO:0000256" key="8">
    <source>
        <dbReference type="ARBA" id="ARBA00022833"/>
    </source>
</evidence>
<evidence type="ECO:0000259" key="16">
    <source>
        <dbReference type="Pfam" id="PF22455"/>
    </source>
</evidence>
<evidence type="ECO:0000256" key="6">
    <source>
        <dbReference type="ARBA" id="ARBA00022723"/>
    </source>
</evidence>
<accession>A0ABS9ZD08</accession>
<comment type="similarity">
    <text evidence="3 13">Belongs to the peptidase M16 family.</text>
</comment>
<feature type="domain" description="Coenzyme PQQ synthesis protein F C-terminal lobe" evidence="16">
    <location>
        <begin position="410"/>
        <end position="534"/>
    </location>
</feature>
<dbReference type="InterPro" id="IPR054733">
    <property type="entry name" value="PqqF_C_3"/>
</dbReference>
<keyword evidence="6" id="KW-0479">Metal-binding</keyword>
<evidence type="ECO:0000256" key="7">
    <source>
        <dbReference type="ARBA" id="ARBA00022801"/>
    </source>
</evidence>
<dbReference type="InterPro" id="IPR011844">
    <property type="entry name" value="PQQ_synth_PqqF"/>
</dbReference>
<proteinExistence type="inferred from homology"/>
<dbReference type="InterPro" id="IPR001431">
    <property type="entry name" value="Pept_M16_Zn_BS"/>
</dbReference>
<dbReference type="NCBIfam" id="TIGR02110">
    <property type="entry name" value="PQQ_syn_pqqF"/>
    <property type="match status" value="1"/>
</dbReference>
<name>A0ABS9ZD08_9PSED</name>
<feature type="domain" description="Peptidase M16 N-terminal" evidence="14">
    <location>
        <begin position="18"/>
        <end position="140"/>
    </location>
</feature>
<keyword evidence="7" id="KW-0378">Hydrolase</keyword>
<dbReference type="InterPro" id="IPR050626">
    <property type="entry name" value="Peptidase_M16"/>
</dbReference>
<dbReference type="PROSITE" id="PS00143">
    <property type="entry name" value="INSULINASE"/>
    <property type="match status" value="1"/>
</dbReference>
<evidence type="ECO:0000256" key="4">
    <source>
        <dbReference type="ARBA" id="ARBA00015088"/>
    </source>
</evidence>
<sequence>MPASPTTEYLTLANGLNVVLCHAPRLKRCAASLRVAAGSHDVSTAWPGLAHFLEHLFFLGTEQFAGDEKLMAFVQRHGGQINASTCERTTDFFFELPEPVFAQGLERLCDMLAHPRMTMADQLREREVLHAEFIAWSRDATSRQQIQLLEHVSAHHPLRAFHAGNRYSLPVPRPAFQLALQDFYQRFYQAGQMILCLTGPQSLEELKRLATTYGSGFASGVKVAQDQPPKLVDDEHRILVSANQQLLVACEDLPEGADEAAAFLCHCLNGSRAEGVVDALKAEVVYQFAGQILIKVDAIASKLTPTDESPFPVGVSLLAMASALTQNLKTHWPTLRDDYNRLQQRQLDVSGPLELAHHHARNLPQGLSGQGCTALIALLEQIQPGTHTSEIHWQFPKPNPFLTVPSNGYEGALYLRWHLPSPQPTLWRMFDQSFKSLAQDAKQAGVNLEFSAYGHYWQLKLSGLDAPMPEILKHALQKLSAPEDADLARLGQPSDEAALIPIRQLLKTLPDCYLNAAPADEISDVQTFWSATQWISFTSGVAQGTLPALNSVLRSTPGQRNEQTLRAPALAPGKHWQAGAPPSSESAVLLFCPTPSSSIADEAAWRLLAHLAQGPFYQRLRVELQLGYAVFSGLRQIAGQTGILFGVQSPNTSVPQLIEHIEQFLNDLPQWLNSADLAVQTEALIAQLDVNVMQTPQAAELHWQAHLAGRDEQFLSALHETLRNLDRHTLLQAAASLQQTVGGWLCLTNSPQNPWHAA</sequence>
<organism evidence="18 19">
    <name type="scientific">Pseudomonas maioricensis</name>
    <dbReference type="NCBI Taxonomy" id="1766623"/>
    <lineage>
        <taxon>Bacteria</taxon>
        <taxon>Pseudomonadati</taxon>
        <taxon>Pseudomonadota</taxon>
        <taxon>Gammaproteobacteria</taxon>
        <taxon>Pseudomonadales</taxon>
        <taxon>Pseudomonadaceae</taxon>
        <taxon>Pseudomonas</taxon>
    </lineage>
</organism>
<dbReference type="SUPFAM" id="SSF63411">
    <property type="entry name" value="LuxS/MPP-like metallohydrolase"/>
    <property type="match status" value="2"/>
</dbReference>
<evidence type="ECO:0000259" key="15">
    <source>
        <dbReference type="Pfam" id="PF05193"/>
    </source>
</evidence>
<protein>
    <recommendedName>
        <fullName evidence="4">Coenzyme PQQ synthesis protein F</fullName>
    </recommendedName>
    <alternativeName>
        <fullName evidence="12">Pyrroloquinoline quinone biosynthesis protein F</fullName>
    </alternativeName>
</protein>
<comment type="cofactor">
    <cofactor evidence="1">
        <name>Zn(2+)</name>
        <dbReference type="ChEBI" id="CHEBI:29105"/>
    </cofactor>
</comment>
<evidence type="ECO:0000313" key="18">
    <source>
        <dbReference type="EMBL" id="MCI8208480.1"/>
    </source>
</evidence>
<evidence type="ECO:0000256" key="2">
    <source>
        <dbReference type="ARBA" id="ARBA00004886"/>
    </source>
</evidence>
<evidence type="ECO:0000256" key="3">
    <source>
        <dbReference type="ARBA" id="ARBA00007261"/>
    </source>
</evidence>
<dbReference type="Gene3D" id="3.30.830.10">
    <property type="entry name" value="Metalloenzyme, LuxS/M16 peptidase-like"/>
    <property type="match status" value="2"/>
</dbReference>
<evidence type="ECO:0000256" key="12">
    <source>
        <dbReference type="ARBA" id="ARBA00030977"/>
    </source>
</evidence>
<reference evidence="18 19" key="1">
    <citation type="submission" date="2015-12" db="EMBL/GenBank/DDBJ databases">
        <title>Phylogenomics in the description of a new species in the Pseudomonas syringae group.</title>
        <authorList>
            <person name="Busquets A."/>
            <person name="Gomila M."/>
            <person name="Beiki F."/>
            <person name="Rahimian H."/>
            <person name="Mulet M."/>
            <person name="Sanchez D."/>
            <person name="Garcia-Valdes E."/>
            <person name="Lalucat J."/>
        </authorList>
    </citation>
    <scope>NUCLEOTIDE SEQUENCE [LARGE SCALE GENOMIC DNA]</scope>
    <source>
        <strain evidence="18 19">S25</strain>
    </source>
</reference>
<dbReference type="Pfam" id="PF22456">
    <property type="entry name" value="PqqF-like_C_4"/>
    <property type="match status" value="1"/>
</dbReference>
<evidence type="ECO:0000256" key="10">
    <source>
        <dbReference type="ARBA" id="ARBA00023049"/>
    </source>
</evidence>
<dbReference type="InterPro" id="IPR011765">
    <property type="entry name" value="Pept_M16_N"/>
</dbReference>
<evidence type="ECO:0000259" key="14">
    <source>
        <dbReference type="Pfam" id="PF00675"/>
    </source>
</evidence>
<keyword evidence="8" id="KW-0862">Zinc</keyword>
<dbReference type="Pfam" id="PF05193">
    <property type="entry name" value="Peptidase_M16_C"/>
    <property type="match status" value="1"/>
</dbReference>
<comment type="function">
    <text evidence="11">Required for coenzyme pyrroloquinoline quinone (PQQ) biosynthesis. It is thought that this protein is a protease that cleaves peptides bond in a small peptide (gene pqqA), providing the glutamate and tyrosine residues which are necessary for the synthesis of PQQ.</text>
</comment>
<evidence type="ECO:0000256" key="5">
    <source>
        <dbReference type="ARBA" id="ARBA00022670"/>
    </source>
</evidence>
<keyword evidence="9" id="KW-0884">PQQ biosynthesis</keyword>
<dbReference type="Proteomes" id="UP001320513">
    <property type="component" value="Unassembled WGS sequence"/>
</dbReference>
<dbReference type="EMBL" id="LOHG01000002">
    <property type="protein sequence ID" value="MCI8208480.1"/>
    <property type="molecule type" value="Genomic_DNA"/>
</dbReference>
<comment type="caution">
    <text evidence="18">The sequence shown here is derived from an EMBL/GenBank/DDBJ whole genome shotgun (WGS) entry which is preliminary data.</text>
</comment>